<evidence type="ECO:0000313" key="1">
    <source>
        <dbReference type="EMBL" id="AMO67250.1"/>
    </source>
</evidence>
<sequence length="82" mass="9304">MTKEILLDKNFIRESTSRAKVSGRSVVQQIEYDAKIGRIAIDNPDLSYAFIEKALLAKDEMERGEIAPYVRKSSKTPKLSDE</sequence>
<organism evidence="1 2">
    <name type="scientific">Zhongshania aliphaticivorans</name>
    <dbReference type="NCBI Taxonomy" id="1470434"/>
    <lineage>
        <taxon>Bacteria</taxon>
        <taxon>Pseudomonadati</taxon>
        <taxon>Pseudomonadota</taxon>
        <taxon>Gammaproteobacteria</taxon>
        <taxon>Cellvibrionales</taxon>
        <taxon>Spongiibacteraceae</taxon>
        <taxon>Zhongshania</taxon>
    </lineage>
</organism>
<dbReference type="Pfam" id="PF11903">
    <property type="entry name" value="ParD_like"/>
    <property type="match status" value="1"/>
</dbReference>
<protein>
    <submittedName>
        <fullName evidence="1">Uncharacterized protein</fullName>
    </submittedName>
</protein>
<gene>
    <name evidence="1" type="ORF">AZF00_02570</name>
</gene>
<dbReference type="RefSeq" id="WP_062383037.1">
    <property type="nucleotide sequence ID" value="NZ_CP014544.1"/>
</dbReference>
<dbReference type="InterPro" id="IPR021831">
    <property type="entry name" value="ParD-like"/>
</dbReference>
<proteinExistence type="predicted"/>
<dbReference type="STRING" id="1470434.AZF00_02570"/>
<dbReference type="AlphaFoldDB" id="A0A127M213"/>
<dbReference type="EMBL" id="CP014544">
    <property type="protein sequence ID" value="AMO67250.1"/>
    <property type="molecule type" value="Genomic_DNA"/>
</dbReference>
<name>A0A127M213_9GAMM</name>
<reference evidence="1 2" key="1">
    <citation type="submission" date="2015-12" db="EMBL/GenBank/DDBJ databases">
        <authorList>
            <person name="Shamseldin A."/>
            <person name="Moawad H."/>
            <person name="Abd El-Rahim W.M."/>
            <person name="Sadowsky M.J."/>
        </authorList>
    </citation>
    <scope>NUCLEOTIDE SEQUENCE [LARGE SCALE GENOMIC DNA]</scope>
    <source>
        <strain evidence="1 2">SM2</strain>
    </source>
</reference>
<dbReference type="Proteomes" id="UP000074119">
    <property type="component" value="Chromosome"/>
</dbReference>
<evidence type="ECO:0000313" key="2">
    <source>
        <dbReference type="Proteomes" id="UP000074119"/>
    </source>
</evidence>
<accession>A0A127M213</accession>
<dbReference type="KEGG" id="zal:AZF00_02570"/>